<evidence type="ECO:0000259" key="7">
    <source>
        <dbReference type="Pfam" id="PF14322"/>
    </source>
</evidence>
<comment type="subcellular location">
    <subcellularLocation>
        <location evidence="1">Cell outer membrane</location>
    </subcellularLocation>
</comment>
<protein>
    <submittedName>
        <fullName evidence="8">Putative outer membrane starch-binding protein</fullName>
    </submittedName>
</protein>
<dbReference type="Proteomes" id="UP000269412">
    <property type="component" value="Unassembled WGS sequence"/>
</dbReference>
<sequence length="518" mass="58963">MKKINIKLSITTMFFLSIVGIVNINCSDDVLEQVNPNVITPSGFWKTPEDAKKGIIGAYAPFTNIWYYTRFEIFTSDYRDDLVNGFNVSERTAVGRFGGTPGANGTIWVWRAMFQGVNRANEVIFHVPNIDMNATDRDNIVGEGYFIRGFNYFNLLNNWLNVPLITSPISEIEKPSEILQAPPADVWAQVEADLKQAQQLLPASWPDSELGRVTSGAATGMLGKVYLYQGKYAEAKAEFSKIMNSSYELMDNYAHNFTEEFENNKESLFEIQFTADGINGWGADNANSRKAAAYTMDLAPKGFTGQDGFRINNWALDLFLDERTINNEIDPRAYTTLFWDNDETTTYEGNVLASRTYENKTWDEAYPSGDTNVYANKFLDWEYKGFSAASFNNSGNNFRVLRYADVLLMYAEAEFMLNGSTQSALDAINEVRERVDMPAFTTITMQEIEEERIKELSLEKTRYYDLLRWDKVKSRIVDNSEFKSESGGTSAYQEGREYIAIPQNELDRNLNFKQNPGY</sequence>
<evidence type="ECO:0000256" key="3">
    <source>
        <dbReference type="ARBA" id="ARBA00022729"/>
    </source>
</evidence>
<comment type="caution">
    <text evidence="8">The sequence shown here is derived from an EMBL/GenBank/DDBJ whole genome shotgun (WGS) entry which is preliminary data.</text>
</comment>
<evidence type="ECO:0000313" key="9">
    <source>
        <dbReference type="Proteomes" id="UP000269412"/>
    </source>
</evidence>
<feature type="domain" description="SusD-like N-terminal" evidence="7">
    <location>
        <begin position="107"/>
        <end position="227"/>
    </location>
</feature>
<comment type="similarity">
    <text evidence="2">Belongs to the SusD family.</text>
</comment>
<dbReference type="Pfam" id="PF07980">
    <property type="entry name" value="SusD_RagB"/>
    <property type="match status" value="1"/>
</dbReference>
<dbReference type="Gene3D" id="1.25.40.390">
    <property type="match status" value="1"/>
</dbReference>
<reference evidence="8 9" key="1">
    <citation type="submission" date="2018-10" db="EMBL/GenBank/DDBJ databases">
        <title>Genomic Encyclopedia of Archaeal and Bacterial Type Strains, Phase II (KMG-II): from individual species to whole genera.</title>
        <authorList>
            <person name="Goeker M."/>
        </authorList>
    </citation>
    <scope>NUCLEOTIDE SEQUENCE [LARGE SCALE GENOMIC DNA]</scope>
    <source>
        <strain evidence="8 9">DSM 25230</strain>
    </source>
</reference>
<feature type="domain" description="RagB/SusD" evidence="6">
    <location>
        <begin position="265"/>
        <end position="518"/>
    </location>
</feature>
<evidence type="ECO:0000259" key="6">
    <source>
        <dbReference type="Pfam" id="PF07980"/>
    </source>
</evidence>
<proteinExistence type="inferred from homology"/>
<dbReference type="InterPro" id="IPR011990">
    <property type="entry name" value="TPR-like_helical_dom_sf"/>
</dbReference>
<dbReference type="CDD" id="cd08977">
    <property type="entry name" value="SusD"/>
    <property type="match status" value="1"/>
</dbReference>
<organism evidence="8 9">
    <name type="scientific">Maribacter vaceletii</name>
    <dbReference type="NCBI Taxonomy" id="1206816"/>
    <lineage>
        <taxon>Bacteria</taxon>
        <taxon>Pseudomonadati</taxon>
        <taxon>Bacteroidota</taxon>
        <taxon>Flavobacteriia</taxon>
        <taxon>Flavobacteriales</taxon>
        <taxon>Flavobacteriaceae</taxon>
        <taxon>Maribacter</taxon>
    </lineage>
</organism>
<evidence type="ECO:0000256" key="1">
    <source>
        <dbReference type="ARBA" id="ARBA00004442"/>
    </source>
</evidence>
<evidence type="ECO:0000256" key="2">
    <source>
        <dbReference type="ARBA" id="ARBA00006275"/>
    </source>
</evidence>
<dbReference type="AlphaFoldDB" id="A0A495EBW5"/>
<dbReference type="InterPro" id="IPR033985">
    <property type="entry name" value="SusD-like_N"/>
</dbReference>
<dbReference type="OrthoDB" id="5694214at2"/>
<keyword evidence="4" id="KW-0472">Membrane</keyword>
<evidence type="ECO:0000256" key="5">
    <source>
        <dbReference type="ARBA" id="ARBA00023237"/>
    </source>
</evidence>
<dbReference type="Pfam" id="PF14322">
    <property type="entry name" value="SusD-like_3"/>
    <property type="match status" value="1"/>
</dbReference>
<dbReference type="RefSeq" id="WP_121063531.1">
    <property type="nucleotide sequence ID" value="NZ_RBIQ01000007.1"/>
</dbReference>
<dbReference type="GO" id="GO:0009279">
    <property type="term" value="C:cell outer membrane"/>
    <property type="evidence" value="ECO:0007669"/>
    <property type="project" value="UniProtKB-SubCell"/>
</dbReference>
<keyword evidence="3" id="KW-0732">Signal</keyword>
<gene>
    <name evidence="8" type="ORF">CLV91_0449</name>
</gene>
<evidence type="ECO:0000313" key="8">
    <source>
        <dbReference type="EMBL" id="RKR14374.1"/>
    </source>
</evidence>
<keyword evidence="9" id="KW-1185">Reference proteome</keyword>
<keyword evidence="5" id="KW-0998">Cell outer membrane</keyword>
<dbReference type="EMBL" id="RBIQ01000007">
    <property type="protein sequence ID" value="RKR14374.1"/>
    <property type="molecule type" value="Genomic_DNA"/>
</dbReference>
<dbReference type="SUPFAM" id="SSF48452">
    <property type="entry name" value="TPR-like"/>
    <property type="match status" value="1"/>
</dbReference>
<evidence type="ECO:0000256" key="4">
    <source>
        <dbReference type="ARBA" id="ARBA00023136"/>
    </source>
</evidence>
<accession>A0A495EBW5</accession>
<name>A0A495EBW5_9FLAO</name>
<dbReference type="InterPro" id="IPR012944">
    <property type="entry name" value="SusD_RagB_dom"/>
</dbReference>